<reference evidence="2" key="1">
    <citation type="submission" date="2021-02" db="EMBL/GenBank/DDBJ databases">
        <authorList>
            <person name="Dougan E. K."/>
            <person name="Rhodes N."/>
            <person name="Thang M."/>
            <person name="Chan C."/>
        </authorList>
    </citation>
    <scope>NUCLEOTIDE SEQUENCE</scope>
</reference>
<feature type="compositionally biased region" description="Pro residues" evidence="1">
    <location>
        <begin position="163"/>
        <end position="177"/>
    </location>
</feature>
<sequence length="375" mass="40869">MQLSHPHQAQRSLKRSGSCPALSKTKSRATRPQETQAIQAQFISAEGSNVWAARRPDVCQSHVDLGAGKVWQWSEAMAAQPRAVLGVTALSPLHGCKRSQPFRAFGMRAPVRQVSFGRSYSHSDLKEGSEAPKLESQGWELLAPILCESAQNAQQKDQSWTPGPVPPGPQPPGPQGPVRPESPSVPLYTRMLPTTPTPVIRSSEPSPFRRVESDAMPRARVAIVGAGPVGLWVAVLLARAHSRLFFTSSGFRIKRLPGAPHINVYERRTDESGWGSRRIVLAMSNASQDVLNSRIMSEKELCAHHCFSPTCSINLIESILRQDGLGTRAAGDVSQSTYIHLFKSSCYSSISQTQKLSVVLVCLCCSHFGAKRCSS</sequence>
<evidence type="ECO:0000256" key="1">
    <source>
        <dbReference type="SAM" id="MobiDB-lite"/>
    </source>
</evidence>
<evidence type="ECO:0000313" key="3">
    <source>
        <dbReference type="Proteomes" id="UP000604046"/>
    </source>
</evidence>
<dbReference type="AlphaFoldDB" id="A0A812VAR0"/>
<keyword evidence="3" id="KW-1185">Reference proteome</keyword>
<feature type="region of interest" description="Disordered" evidence="1">
    <location>
        <begin position="1"/>
        <end position="34"/>
    </location>
</feature>
<organism evidence="2 3">
    <name type="scientific">Symbiodinium natans</name>
    <dbReference type="NCBI Taxonomy" id="878477"/>
    <lineage>
        <taxon>Eukaryota</taxon>
        <taxon>Sar</taxon>
        <taxon>Alveolata</taxon>
        <taxon>Dinophyceae</taxon>
        <taxon>Suessiales</taxon>
        <taxon>Symbiodiniaceae</taxon>
        <taxon>Symbiodinium</taxon>
    </lineage>
</organism>
<dbReference type="OrthoDB" id="439528at2759"/>
<accession>A0A812VAR0</accession>
<name>A0A812VAR0_9DINO</name>
<gene>
    <name evidence="2" type="ORF">SNAT2548_LOCUS35203</name>
</gene>
<proteinExistence type="predicted"/>
<evidence type="ECO:0000313" key="2">
    <source>
        <dbReference type="EMBL" id="CAE7619435.1"/>
    </source>
</evidence>
<feature type="region of interest" description="Disordered" evidence="1">
    <location>
        <begin position="152"/>
        <end position="187"/>
    </location>
</feature>
<feature type="compositionally biased region" description="Polar residues" evidence="1">
    <location>
        <begin position="1"/>
        <end position="11"/>
    </location>
</feature>
<dbReference type="InterPro" id="IPR036188">
    <property type="entry name" value="FAD/NAD-bd_sf"/>
</dbReference>
<protein>
    <submittedName>
        <fullName evidence="2">Uncharacterized protein</fullName>
    </submittedName>
</protein>
<feature type="compositionally biased region" description="Polar residues" evidence="1">
    <location>
        <begin position="152"/>
        <end position="161"/>
    </location>
</feature>
<dbReference type="Gene3D" id="3.50.50.60">
    <property type="entry name" value="FAD/NAD(P)-binding domain"/>
    <property type="match status" value="1"/>
</dbReference>
<comment type="caution">
    <text evidence="2">The sequence shown here is derived from an EMBL/GenBank/DDBJ whole genome shotgun (WGS) entry which is preliminary data.</text>
</comment>
<dbReference type="Proteomes" id="UP000604046">
    <property type="component" value="Unassembled WGS sequence"/>
</dbReference>
<dbReference type="EMBL" id="CAJNDS010002852">
    <property type="protein sequence ID" value="CAE7619435.1"/>
    <property type="molecule type" value="Genomic_DNA"/>
</dbReference>
<dbReference type="SUPFAM" id="SSF51905">
    <property type="entry name" value="FAD/NAD(P)-binding domain"/>
    <property type="match status" value="1"/>
</dbReference>